<evidence type="ECO:0000256" key="7">
    <source>
        <dbReference type="PIRSR" id="PIRSR002854-1"/>
    </source>
</evidence>
<dbReference type="OrthoDB" id="9812878at2"/>
<dbReference type="EMBL" id="PYGA01000011">
    <property type="protein sequence ID" value="PSK96444.1"/>
    <property type="molecule type" value="Genomic_DNA"/>
</dbReference>
<evidence type="ECO:0000256" key="3">
    <source>
        <dbReference type="ARBA" id="ARBA00023136"/>
    </source>
</evidence>
<feature type="lipid moiety-binding region" description="S-diacylglycerol cysteine" evidence="7">
    <location>
        <position position="20"/>
    </location>
</feature>
<dbReference type="AlphaFoldDB" id="A0A2P8DGT6"/>
<dbReference type="PANTHER" id="PTHR30429:SF0">
    <property type="entry name" value="METHIONINE-BINDING LIPOPROTEIN METQ"/>
    <property type="match status" value="1"/>
</dbReference>
<comment type="subcellular location">
    <subcellularLocation>
        <location evidence="1">Membrane</location>
        <topology evidence="1">Lipid-anchor</topology>
    </subcellularLocation>
</comment>
<keyword evidence="10" id="KW-1185">Reference proteome</keyword>
<comment type="similarity">
    <text evidence="6">Belongs to the nlpA lipoprotein family.</text>
</comment>
<evidence type="ECO:0000256" key="6">
    <source>
        <dbReference type="PIRNR" id="PIRNR002854"/>
    </source>
</evidence>
<evidence type="ECO:0000313" key="10">
    <source>
        <dbReference type="Proteomes" id="UP000240542"/>
    </source>
</evidence>
<organism evidence="9 10">
    <name type="scientific">Murinocardiopsis flavida</name>
    <dbReference type="NCBI Taxonomy" id="645275"/>
    <lineage>
        <taxon>Bacteria</taxon>
        <taxon>Bacillati</taxon>
        <taxon>Actinomycetota</taxon>
        <taxon>Actinomycetes</taxon>
        <taxon>Streptosporangiales</taxon>
        <taxon>Nocardiopsidaceae</taxon>
        <taxon>Murinocardiopsis</taxon>
    </lineage>
</organism>
<dbReference type="Pfam" id="PF03180">
    <property type="entry name" value="Lipoprotein_9"/>
    <property type="match status" value="1"/>
</dbReference>
<reference evidence="9 10" key="1">
    <citation type="submission" date="2018-03" db="EMBL/GenBank/DDBJ databases">
        <title>Genomic Encyclopedia of Archaeal and Bacterial Type Strains, Phase II (KMG-II): from individual species to whole genera.</title>
        <authorList>
            <person name="Goeker M."/>
        </authorList>
    </citation>
    <scope>NUCLEOTIDE SEQUENCE [LARGE SCALE GENOMIC DNA]</scope>
    <source>
        <strain evidence="9 10">DSM 45312</strain>
    </source>
</reference>
<dbReference type="RefSeq" id="WP_106584003.1">
    <property type="nucleotide sequence ID" value="NZ_PYGA01000011.1"/>
</dbReference>
<dbReference type="Gene3D" id="3.40.190.10">
    <property type="entry name" value="Periplasmic binding protein-like II"/>
    <property type="match status" value="2"/>
</dbReference>
<keyword evidence="2 8" id="KW-0732">Signal</keyword>
<dbReference type="PIRSF" id="PIRSF002854">
    <property type="entry name" value="MetQ"/>
    <property type="match status" value="1"/>
</dbReference>
<dbReference type="InterPro" id="IPR004872">
    <property type="entry name" value="Lipoprotein_NlpA"/>
</dbReference>
<evidence type="ECO:0000313" key="9">
    <source>
        <dbReference type="EMBL" id="PSK96444.1"/>
    </source>
</evidence>
<protein>
    <recommendedName>
        <fullName evidence="6">Lipoprotein</fullName>
    </recommendedName>
</protein>
<keyword evidence="5 6" id="KW-0449">Lipoprotein</keyword>
<comment type="caution">
    <text evidence="9">The sequence shown here is derived from an EMBL/GenBank/DDBJ whole genome shotgun (WGS) entry which is preliminary data.</text>
</comment>
<dbReference type="SUPFAM" id="SSF53850">
    <property type="entry name" value="Periplasmic binding protein-like II"/>
    <property type="match status" value="1"/>
</dbReference>
<keyword evidence="4" id="KW-0564">Palmitate</keyword>
<keyword evidence="3" id="KW-0472">Membrane</keyword>
<name>A0A2P8DGT6_9ACTN</name>
<dbReference type="PROSITE" id="PS51257">
    <property type="entry name" value="PROKAR_LIPOPROTEIN"/>
    <property type="match status" value="1"/>
</dbReference>
<accession>A0A2P8DGT6</accession>
<evidence type="ECO:0000256" key="4">
    <source>
        <dbReference type="ARBA" id="ARBA00023139"/>
    </source>
</evidence>
<dbReference type="PANTHER" id="PTHR30429">
    <property type="entry name" value="D-METHIONINE-BINDING LIPOPROTEIN METQ"/>
    <property type="match status" value="1"/>
</dbReference>
<evidence type="ECO:0000256" key="5">
    <source>
        <dbReference type="ARBA" id="ARBA00023288"/>
    </source>
</evidence>
<dbReference type="GO" id="GO:0016020">
    <property type="term" value="C:membrane"/>
    <property type="evidence" value="ECO:0007669"/>
    <property type="project" value="UniProtKB-SubCell"/>
</dbReference>
<evidence type="ECO:0000256" key="8">
    <source>
        <dbReference type="SAM" id="SignalP"/>
    </source>
</evidence>
<feature type="signal peptide" evidence="8">
    <location>
        <begin position="1"/>
        <end position="21"/>
    </location>
</feature>
<gene>
    <name evidence="9" type="ORF">CLV63_11138</name>
</gene>
<feature type="chain" id="PRO_5015194343" description="Lipoprotein" evidence="8">
    <location>
        <begin position="22"/>
        <end position="286"/>
    </location>
</feature>
<evidence type="ECO:0000256" key="2">
    <source>
        <dbReference type="ARBA" id="ARBA00022729"/>
    </source>
</evidence>
<sequence length="286" mass="31016">MRRIWAVVTTTVLTASLAACASPSEMASGGDDDGTPTLKVGVNPVPHGDILAFVRDELAADAGLKIDIVEIPDYNTPNTQLVEGELDANYFQHREFLKEWQDANPDNELSYVTDVHIERLGLYSKKHDKVGDLGEGAEIAVPNDPANLNRALRTLEKEGLVEIDPDAGENASEKSITENPKDLKITPLEAPQIPRSIDDVDAAVVNGNFAIEADLSENSEVLAWEPQGGDYAEKYANGLVVPADQADGKQVRTLVELLHKPEVAEYIDKTWKGVVLPVDAEGAIEE</sequence>
<proteinExistence type="inferred from homology"/>
<dbReference type="Proteomes" id="UP000240542">
    <property type="component" value="Unassembled WGS sequence"/>
</dbReference>
<evidence type="ECO:0000256" key="1">
    <source>
        <dbReference type="ARBA" id="ARBA00004635"/>
    </source>
</evidence>